<organism evidence="3 4">
    <name type="scientific">Selenomonas ruminantium subsp. lactilytica (strain NBRC 103574 / TAM6421)</name>
    <dbReference type="NCBI Taxonomy" id="927704"/>
    <lineage>
        <taxon>Bacteria</taxon>
        <taxon>Bacillati</taxon>
        <taxon>Bacillota</taxon>
        <taxon>Negativicutes</taxon>
        <taxon>Selenomonadales</taxon>
        <taxon>Selenomonadaceae</taxon>
        <taxon>Selenomonas</taxon>
    </lineage>
</organism>
<dbReference type="AlphaFoldDB" id="I0GW69"/>
<sequence length="178" mass="20241">MSIQQSVTEVKDFFTTKQAAELLGLTEYTIRKKIRNNEIKAIPGSNVREGYKIEKESLLEYAKKNNVSPFKELSPFQLAFALNPVVGAGVGIYSLIKSIGFIGNSDNNTIKDKERIYKLGIQRLDKEIEGLNLQIEALNLEDKSVENEKLILEKKIKINELEQKIKEIEIERAMDLTP</sequence>
<dbReference type="RefSeq" id="WP_014431215.1">
    <property type="nucleotide sequence ID" value="NC_017078.1"/>
</dbReference>
<dbReference type="InterPro" id="IPR041657">
    <property type="entry name" value="HTH_17"/>
</dbReference>
<dbReference type="NCBIfam" id="TIGR01764">
    <property type="entry name" value="excise"/>
    <property type="match status" value="1"/>
</dbReference>
<feature type="coiled-coil region" evidence="1">
    <location>
        <begin position="121"/>
        <end position="171"/>
    </location>
</feature>
<dbReference type="GO" id="GO:0003677">
    <property type="term" value="F:DNA binding"/>
    <property type="evidence" value="ECO:0007669"/>
    <property type="project" value="InterPro"/>
</dbReference>
<protein>
    <recommendedName>
        <fullName evidence="2">Helix-turn-helix domain-containing protein</fullName>
    </recommendedName>
</protein>
<accession>I0GW69</accession>
<evidence type="ECO:0000313" key="4">
    <source>
        <dbReference type="Proteomes" id="UP000007887"/>
    </source>
</evidence>
<dbReference type="Pfam" id="PF12728">
    <property type="entry name" value="HTH_17"/>
    <property type="match status" value="1"/>
</dbReference>
<dbReference type="Proteomes" id="UP000007887">
    <property type="component" value="Plasmid pSRC1"/>
</dbReference>
<dbReference type="PATRIC" id="fig|927704.6.peg.3125"/>
<proteinExistence type="predicted"/>
<feature type="domain" description="Helix-turn-helix" evidence="2">
    <location>
        <begin position="13"/>
        <end position="65"/>
    </location>
</feature>
<dbReference type="KEGG" id="sri:SELR_pSRC101990"/>
<keyword evidence="3" id="KW-0614">Plasmid</keyword>
<name>I0GW69_SELRL</name>
<keyword evidence="1" id="KW-0175">Coiled coil</keyword>
<evidence type="ECO:0000256" key="1">
    <source>
        <dbReference type="SAM" id="Coils"/>
    </source>
</evidence>
<evidence type="ECO:0000259" key="2">
    <source>
        <dbReference type="Pfam" id="PF12728"/>
    </source>
</evidence>
<dbReference type="HOGENOM" id="CLU_1509578_0_0_9"/>
<gene>
    <name evidence="3" type="ordered locus">SELR_pSRC101990</name>
</gene>
<dbReference type="OrthoDB" id="1634422at2"/>
<geneLocation type="plasmid" evidence="3 4">
    <name>pSRC1</name>
</geneLocation>
<dbReference type="EMBL" id="AP012299">
    <property type="protein sequence ID" value="BAL85006.1"/>
    <property type="molecule type" value="Genomic_DNA"/>
</dbReference>
<evidence type="ECO:0000313" key="3">
    <source>
        <dbReference type="EMBL" id="BAL85006.1"/>
    </source>
</evidence>
<dbReference type="InterPro" id="IPR010093">
    <property type="entry name" value="SinI_DNA-bd"/>
</dbReference>
<reference evidence="3 4" key="1">
    <citation type="submission" date="2011-10" db="EMBL/GenBank/DDBJ databases">
        <title>Whole genome sequence of Selenomonas ruminantium subsp. lactilytica TAM6421.</title>
        <authorList>
            <person name="Oguchi A."/>
            <person name="Ankai A."/>
            <person name="Kaneko J."/>
            <person name="Yamada-Narita S."/>
            <person name="Fukui S."/>
            <person name="Takahashi M."/>
            <person name="Onodera T."/>
            <person name="Kojima S."/>
            <person name="Fushimi T."/>
            <person name="Abe N."/>
            <person name="Kamio Y."/>
            <person name="Yamazaki S."/>
            <person name="Fujita N."/>
        </authorList>
    </citation>
    <scope>NUCLEOTIDE SEQUENCE [LARGE SCALE GENOMIC DNA]</scope>
    <source>
        <strain evidence="4">NBRC 103574 / TAM6421</strain>
        <plasmid evidence="3 4">pSRC1</plasmid>
    </source>
</reference>